<proteinExistence type="predicted"/>
<evidence type="ECO:0000313" key="1">
    <source>
        <dbReference type="EMBL" id="VEL42887.1"/>
    </source>
</evidence>
<keyword evidence="2" id="KW-1185">Reference proteome</keyword>
<sequence>MPTCLHRTVATARAKHLATTWFRLVSRAVSVVERNAELFSCSTTCWRHVANRKRKVLPYFLFRLRWPFPDRRCDLIDT</sequence>
<evidence type="ECO:0000313" key="2">
    <source>
        <dbReference type="Proteomes" id="UP000784294"/>
    </source>
</evidence>
<accession>A0A448XR48</accession>
<comment type="caution">
    <text evidence="1">The sequence shown here is derived from an EMBL/GenBank/DDBJ whole genome shotgun (WGS) entry which is preliminary data.</text>
</comment>
<dbReference type="EMBL" id="CAAALY010277312">
    <property type="protein sequence ID" value="VEL42887.1"/>
    <property type="molecule type" value="Genomic_DNA"/>
</dbReference>
<dbReference type="AlphaFoldDB" id="A0A448XR48"/>
<name>A0A448XR48_9PLAT</name>
<gene>
    <name evidence="1" type="ORF">PXEA_LOCUS36327</name>
</gene>
<dbReference type="Proteomes" id="UP000784294">
    <property type="component" value="Unassembled WGS sequence"/>
</dbReference>
<protein>
    <submittedName>
        <fullName evidence="1">Uncharacterized protein</fullName>
    </submittedName>
</protein>
<reference evidence="1" key="1">
    <citation type="submission" date="2018-11" db="EMBL/GenBank/DDBJ databases">
        <authorList>
            <consortium name="Pathogen Informatics"/>
        </authorList>
    </citation>
    <scope>NUCLEOTIDE SEQUENCE</scope>
</reference>
<organism evidence="1 2">
    <name type="scientific">Protopolystoma xenopodis</name>
    <dbReference type="NCBI Taxonomy" id="117903"/>
    <lineage>
        <taxon>Eukaryota</taxon>
        <taxon>Metazoa</taxon>
        <taxon>Spiralia</taxon>
        <taxon>Lophotrochozoa</taxon>
        <taxon>Platyhelminthes</taxon>
        <taxon>Monogenea</taxon>
        <taxon>Polyopisthocotylea</taxon>
        <taxon>Polystomatidea</taxon>
        <taxon>Polystomatidae</taxon>
        <taxon>Protopolystoma</taxon>
    </lineage>
</organism>